<dbReference type="STRING" id="84724.SAMN04488564_111104"/>
<name>A0A1I6FC41_9PSEU</name>
<keyword evidence="1" id="KW-0472">Membrane</keyword>
<organism evidence="2 3">
    <name type="scientific">Lentzea waywayandensis</name>
    <dbReference type="NCBI Taxonomy" id="84724"/>
    <lineage>
        <taxon>Bacteria</taxon>
        <taxon>Bacillati</taxon>
        <taxon>Actinomycetota</taxon>
        <taxon>Actinomycetes</taxon>
        <taxon>Pseudonocardiales</taxon>
        <taxon>Pseudonocardiaceae</taxon>
        <taxon>Lentzea</taxon>
    </lineage>
</organism>
<proteinExistence type="predicted"/>
<dbReference type="OrthoDB" id="1494347at2"/>
<keyword evidence="3" id="KW-1185">Reference proteome</keyword>
<gene>
    <name evidence="2" type="ORF">SAMN04488564_111104</name>
</gene>
<evidence type="ECO:0000313" key="2">
    <source>
        <dbReference type="EMBL" id="SFR27555.1"/>
    </source>
</evidence>
<dbReference type="AlphaFoldDB" id="A0A1I6FC41"/>
<feature type="transmembrane region" description="Helical" evidence="1">
    <location>
        <begin position="6"/>
        <end position="23"/>
    </location>
</feature>
<protein>
    <recommendedName>
        <fullName evidence="4">DUF4760 domain-containing protein</fullName>
    </recommendedName>
</protein>
<keyword evidence="1" id="KW-1133">Transmembrane helix</keyword>
<keyword evidence="1" id="KW-0812">Transmembrane</keyword>
<evidence type="ECO:0000313" key="3">
    <source>
        <dbReference type="Proteomes" id="UP000198583"/>
    </source>
</evidence>
<evidence type="ECO:0000256" key="1">
    <source>
        <dbReference type="SAM" id="Phobius"/>
    </source>
</evidence>
<sequence>MITYWLAPTATIFAAIVAAFIAYRNNIRLHEAQERLKWINAQLAEFYGPLYSISEASNVAWVQFRKLVRPEGGYLFDYDLSEEEQKEWISWMTNVFMPANKRMYEIIVTRSHLLVGETIPEVYAQFCAHMATYEVVVYRWSQGDVSVLNSPIQFPDGFRTNIAESFLHLKRQQQELLLRVQPSRRWFKANGK</sequence>
<evidence type="ECO:0008006" key="4">
    <source>
        <dbReference type="Google" id="ProtNLM"/>
    </source>
</evidence>
<accession>A0A1I6FC41</accession>
<dbReference type="EMBL" id="FOYL01000011">
    <property type="protein sequence ID" value="SFR27555.1"/>
    <property type="molecule type" value="Genomic_DNA"/>
</dbReference>
<dbReference type="Proteomes" id="UP000198583">
    <property type="component" value="Unassembled WGS sequence"/>
</dbReference>
<dbReference type="RefSeq" id="WP_093602980.1">
    <property type="nucleotide sequence ID" value="NZ_FOYL01000011.1"/>
</dbReference>
<reference evidence="3" key="1">
    <citation type="submission" date="2016-10" db="EMBL/GenBank/DDBJ databases">
        <authorList>
            <person name="Varghese N."/>
            <person name="Submissions S."/>
        </authorList>
    </citation>
    <scope>NUCLEOTIDE SEQUENCE [LARGE SCALE GENOMIC DNA]</scope>
    <source>
        <strain evidence="3">DSM 44232</strain>
    </source>
</reference>